<sequence>MAKQGEWTSRRRVFTALDHREPDRMPINFAGSCQTTILECPPDGKRCTKLYEHLGIGDYKVPDISAVGNIVLNMDERVMNSFGNDFRVVLPNGGEVRMEEEGSKTILGLSCGMRSKKVGR</sequence>
<protein>
    <submittedName>
        <fullName evidence="1">Uncharacterized protein</fullName>
    </submittedName>
</protein>
<name>A0A0F9CJR4_9ZZZZ</name>
<reference evidence="1" key="1">
    <citation type="journal article" date="2015" name="Nature">
        <title>Complex archaea that bridge the gap between prokaryotes and eukaryotes.</title>
        <authorList>
            <person name="Spang A."/>
            <person name="Saw J.H."/>
            <person name="Jorgensen S.L."/>
            <person name="Zaremba-Niedzwiedzka K."/>
            <person name="Martijn J."/>
            <person name="Lind A.E."/>
            <person name="van Eijk R."/>
            <person name="Schleper C."/>
            <person name="Guy L."/>
            <person name="Ettema T.J."/>
        </authorList>
    </citation>
    <scope>NUCLEOTIDE SEQUENCE</scope>
</reference>
<accession>A0A0F9CJR4</accession>
<organism evidence="1">
    <name type="scientific">marine sediment metagenome</name>
    <dbReference type="NCBI Taxonomy" id="412755"/>
    <lineage>
        <taxon>unclassified sequences</taxon>
        <taxon>metagenomes</taxon>
        <taxon>ecological metagenomes</taxon>
    </lineage>
</organism>
<dbReference type="EMBL" id="LAZR01032983">
    <property type="protein sequence ID" value="KKL49359.1"/>
    <property type="molecule type" value="Genomic_DNA"/>
</dbReference>
<gene>
    <name evidence="1" type="ORF">LCGC14_2316300</name>
</gene>
<evidence type="ECO:0000313" key="1">
    <source>
        <dbReference type="EMBL" id="KKL49359.1"/>
    </source>
</evidence>
<dbReference type="AlphaFoldDB" id="A0A0F9CJR4"/>
<comment type="caution">
    <text evidence="1">The sequence shown here is derived from an EMBL/GenBank/DDBJ whole genome shotgun (WGS) entry which is preliminary data.</text>
</comment>
<proteinExistence type="predicted"/>